<evidence type="ECO:0000259" key="1">
    <source>
        <dbReference type="Pfam" id="PF00535"/>
    </source>
</evidence>
<feature type="domain" description="Glycosyltransferase 2-like" evidence="1">
    <location>
        <begin position="945"/>
        <end position="1063"/>
    </location>
</feature>
<dbReference type="EMBL" id="MLCO01000250">
    <property type="protein sequence ID" value="ONG48218.1"/>
    <property type="molecule type" value="Genomic_DNA"/>
</dbReference>
<organism evidence="2 3">
    <name type="scientific">Teichococcus deserti</name>
    <dbReference type="NCBI Taxonomy" id="1817963"/>
    <lineage>
        <taxon>Bacteria</taxon>
        <taxon>Pseudomonadati</taxon>
        <taxon>Pseudomonadota</taxon>
        <taxon>Alphaproteobacteria</taxon>
        <taxon>Acetobacterales</taxon>
        <taxon>Roseomonadaceae</taxon>
        <taxon>Roseomonas</taxon>
    </lineage>
</organism>
<evidence type="ECO:0000313" key="2">
    <source>
        <dbReference type="EMBL" id="ONG48218.1"/>
    </source>
</evidence>
<dbReference type="InterPro" id="IPR029044">
    <property type="entry name" value="Nucleotide-diphossugar_trans"/>
</dbReference>
<dbReference type="OrthoDB" id="7210452at2"/>
<protein>
    <recommendedName>
        <fullName evidence="1">Glycosyltransferase 2-like domain-containing protein</fullName>
    </recommendedName>
</protein>
<sequence>MNKPVSMRFLQRIAGYPPGVQSLLQQPVTDALITEYFVLLRGAAPSRSGGAAEADGMLADALLARLIGSRHFLRHADQIFKALRSGGGESEIPVSEAVDTILARFADLEQPYCYKFLEASVAEPDSELGAVLRKLLRLIDVYRLIKGSAAQTVGEVIAGLVATAEQPGVLPALNGVLAAAKLPTHFPVAGEPALEAEAAGLAQHLLKPFDARHGLTADEEDFLRAIARSQSHGFARALTPPQPLLVLLESGIPAAGWEALKALHLVADVLPWAQQAPGAPASRKLVLCREVPASPLIAALMGSLQLDDGAAIGITSKSRLSRGGWAKHVVGYPEDMSGAEQAGRLLGLTAAPGDETTEELFALQLLMPSRAGAAAPSVTPAEAFALVVCEDPAVDLAAYVNIDKCLVFRGLAALVEGLAAPEARLLPKPVLFVDRWTPSDPDYLVEAVQKFWSYGGRYLTSCFALAHDSSAGTLAVNLPQRDGLALLALRSACVVPMAAILADPAAAAARFAGLLVTPLGPPGIAYASRLALTETALPRMRRHVAGLPLPAGTHDDIFLLGSIDQKYVAGFDLAVHWPLERLAAPILRHHAALRHAMLSFVEDPTAKGASAALRSLDVASPDALALAQEADDFACRLSERPDIILALPADQLMTYFTLARQARQADRIAANLAVYAQEICVKDVSYIVPFFELLACCLPRHRLLVVLAFVISGRSGNRKFLFRIAECLRRYGDESVMLLCLGMLQRNDPAALQERAILRCFHALLGSELAPALAAVTHARLLADIAATVDFPTRFRQAVVAGDRRAVYQLAAEALDVSSIEFVKLMDGMRSLSNELRALALEAITIPGQRGLHHRKLAAVVLSDRATLLELKAADFLSARSDINAVAHTILGDNAMLNEIVAERFAGTTARPFAIEGDSAEEVFANASRQLGGAGLAKTPGPLVSVVVSAFNPDIALLRRSLQSLRDQTHAAVEIFLVDDASAAESSAAIQALLQSEFPEVKYRRLDANRGPYVGRNLAIAEAAGAFIAIQDADDWSHPERFALQVAAFAAHPTAQLVSTPHIRIDRYGAVQMEMDFAIFGDGPMTSMFRRSAFERLGVFAEVRSRGDVEMRDRIQSYFGGQAIQLLQAPPMLCFAASTTLSQKTKTENAEYLQLFRTQISRRRSLRNLRRDGLGIDAGHRTILPFPLRAFQEDDAHAAS</sequence>
<accession>A0A1V2GY42</accession>
<keyword evidence="3" id="KW-1185">Reference proteome</keyword>
<dbReference type="Proteomes" id="UP000188879">
    <property type="component" value="Unassembled WGS sequence"/>
</dbReference>
<dbReference type="SUPFAM" id="SSF53448">
    <property type="entry name" value="Nucleotide-diphospho-sugar transferases"/>
    <property type="match status" value="1"/>
</dbReference>
<name>A0A1V2GY42_9PROT</name>
<dbReference type="PANTHER" id="PTHR43685:SF2">
    <property type="entry name" value="GLYCOSYLTRANSFERASE 2-LIKE DOMAIN-CONTAINING PROTEIN"/>
    <property type="match status" value="1"/>
</dbReference>
<dbReference type="RefSeq" id="WP_076959487.1">
    <property type="nucleotide sequence ID" value="NZ_MLCO01000250.1"/>
</dbReference>
<dbReference type="Pfam" id="PF00535">
    <property type="entry name" value="Glycos_transf_2"/>
    <property type="match status" value="1"/>
</dbReference>
<dbReference type="Gene3D" id="3.90.550.10">
    <property type="entry name" value="Spore Coat Polysaccharide Biosynthesis Protein SpsA, Chain A"/>
    <property type="match status" value="1"/>
</dbReference>
<proteinExistence type="predicted"/>
<dbReference type="InterPro" id="IPR050834">
    <property type="entry name" value="Glycosyltransf_2"/>
</dbReference>
<gene>
    <name evidence="2" type="ORF">BKE38_22265</name>
</gene>
<reference evidence="2" key="1">
    <citation type="submission" date="2016-10" db="EMBL/GenBank/DDBJ databases">
        <title>Draft Genome sequence of Roseomonas sp. strain M3.</title>
        <authorList>
            <person name="Subhash Y."/>
            <person name="Lee S."/>
        </authorList>
    </citation>
    <scope>NUCLEOTIDE SEQUENCE [LARGE SCALE GENOMIC DNA]</scope>
    <source>
        <strain evidence="2">M3</strain>
    </source>
</reference>
<dbReference type="PANTHER" id="PTHR43685">
    <property type="entry name" value="GLYCOSYLTRANSFERASE"/>
    <property type="match status" value="1"/>
</dbReference>
<dbReference type="CDD" id="cd00761">
    <property type="entry name" value="Glyco_tranf_GTA_type"/>
    <property type="match status" value="1"/>
</dbReference>
<comment type="caution">
    <text evidence="2">The sequence shown here is derived from an EMBL/GenBank/DDBJ whole genome shotgun (WGS) entry which is preliminary data.</text>
</comment>
<dbReference type="AlphaFoldDB" id="A0A1V2GY42"/>
<dbReference type="InterPro" id="IPR001173">
    <property type="entry name" value="Glyco_trans_2-like"/>
</dbReference>
<evidence type="ECO:0000313" key="3">
    <source>
        <dbReference type="Proteomes" id="UP000188879"/>
    </source>
</evidence>